<feature type="domain" description="Quinate/shikimate 5-dehydrogenase/glutamyl-tRNA reductase" evidence="4">
    <location>
        <begin position="704"/>
        <end position="749"/>
    </location>
</feature>
<feature type="region of interest" description="Disordered" evidence="3">
    <location>
        <begin position="1"/>
        <end position="83"/>
    </location>
</feature>
<evidence type="ECO:0000256" key="1">
    <source>
        <dbReference type="ARBA" id="ARBA00006477"/>
    </source>
</evidence>
<dbReference type="Pfam" id="PF01202">
    <property type="entry name" value="SKI"/>
    <property type="match status" value="1"/>
</dbReference>
<evidence type="ECO:0000256" key="3">
    <source>
        <dbReference type="SAM" id="MobiDB-lite"/>
    </source>
</evidence>
<evidence type="ECO:0000256" key="2">
    <source>
        <dbReference type="ARBA" id="ARBA00009349"/>
    </source>
</evidence>
<dbReference type="SUPFAM" id="SSF53223">
    <property type="entry name" value="Aminoacid dehydrogenase-like, N-terminal domain"/>
    <property type="match status" value="1"/>
</dbReference>
<evidence type="ECO:0000259" key="5">
    <source>
        <dbReference type="Pfam" id="PF08501"/>
    </source>
</evidence>
<dbReference type="InterPro" id="IPR013785">
    <property type="entry name" value="Aldolase_TIM"/>
</dbReference>
<dbReference type="PANTHER" id="PTHR21090:SF27">
    <property type="entry name" value="QUINATE REPRESSOR PROTEIN"/>
    <property type="match status" value="1"/>
</dbReference>
<dbReference type="Gene3D" id="3.40.50.10860">
    <property type="entry name" value="Leucine Dehydrogenase, chain A, domain 1"/>
    <property type="match status" value="1"/>
</dbReference>
<dbReference type="Gene3D" id="3.40.50.300">
    <property type="entry name" value="P-loop containing nucleotide triphosphate hydrolases"/>
    <property type="match status" value="1"/>
</dbReference>
<dbReference type="CDD" id="cd00502">
    <property type="entry name" value="DHQase_I"/>
    <property type="match status" value="1"/>
</dbReference>
<organism evidence="7 8">
    <name type="scientific">Phyllosticta capitalensis</name>
    <dbReference type="NCBI Taxonomy" id="121624"/>
    <lineage>
        <taxon>Eukaryota</taxon>
        <taxon>Fungi</taxon>
        <taxon>Dikarya</taxon>
        <taxon>Ascomycota</taxon>
        <taxon>Pezizomycotina</taxon>
        <taxon>Dothideomycetes</taxon>
        <taxon>Dothideomycetes incertae sedis</taxon>
        <taxon>Botryosphaeriales</taxon>
        <taxon>Phyllostictaceae</taxon>
        <taxon>Phyllosticta</taxon>
    </lineage>
</organism>
<dbReference type="PANTHER" id="PTHR21090">
    <property type="entry name" value="AROM/DEHYDROQUINATE SYNTHASE"/>
    <property type="match status" value="1"/>
</dbReference>
<keyword evidence="8" id="KW-1185">Reference proteome</keyword>
<dbReference type="InterPro" id="IPR027417">
    <property type="entry name" value="P-loop_NTPase"/>
</dbReference>
<dbReference type="Gene3D" id="3.20.20.70">
    <property type="entry name" value="Aldolase class I"/>
    <property type="match status" value="1"/>
</dbReference>
<dbReference type="EMBL" id="JBBWRZ010000004">
    <property type="protein sequence ID" value="KAK8238427.1"/>
    <property type="molecule type" value="Genomic_DNA"/>
</dbReference>
<proteinExistence type="inferred from homology"/>
<dbReference type="InterPro" id="IPR046346">
    <property type="entry name" value="Aminoacid_DH-like_N_sf"/>
</dbReference>
<feature type="domain" description="SDH C-terminal" evidence="6">
    <location>
        <begin position="847"/>
        <end position="877"/>
    </location>
</feature>
<dbReference type="SUPFAM" id="SSF51569">
    <property type="entry name" value="Aldolase"/>
    <property type="match status" value="1"/>
</dbReference>
<dbReference type="CDD" id="cd01065">
    <property type="entry name" value="NAD_bind_Shikimate_DH"/>
    <property type="match status" value="1"/>
</dbReference>
<dbReference type="InterPro" id="IPR036291">
    <property type="entry name" value="NAD(P)-bd_dom_sf"/>
</dbReference>
<feature type="compositionally biased region" description="Basic residues" evidence="3">
    <location>
        <begin position="21"/>
        <end position="33"/>
    </location>
</feature>
<feature type="compositionally biased region" description="Polar residues" evidence="3">
    <location>
        <begin position="58"/>
        <end position="70"/>
    </location>
</feature>
<dbReference type="Pfam" id="PF18317">
    <property type="entry name" value="SDH_C"/>
    <property type="match status" value="1"/>
</dbReference>
<gene>
    <name evidence="7" type="ORF">HDK90DRAFT_483212</name>
</gene>
<evidence type="ECO:0000313" key="8">
    <source>
        <dbReference type="Proteomes" id="UP001492380"/>
    </source>
</evidence>
<sequence length="904" mass="100624">MNGFGPGTKRPRTAASSKEAAKKKCLRTQHHLQSHVDREISQISGDEKPTAEELGQESDVSISRTPSTPSEAFKENSSASSPFPSDASIVLVGFRGTGKSTLAVIASRAHQRRVIDVDDAFHDATGETGSSYRKKHGAAQHGLRYLQIMRSLFEAYETDSILVCSMSSMEQNVQKYLQQYSKSHPVIHIVRDSQSIQEYLSISDEARFGNILRAAEEVMRSCCNFEFYNAPSQLPVLPDGDFHPRPTRPGTNSQSMGSLPPFLALKNVEQHFLKLISLIFPGSASYHMDPVLCGIPVHLRSWTYAASVPIFTLNRTPDLETLTTGVDALELVLDSRSEILRLPKYKQHPNGLASAVARLRSRSDSLPIIVHVDHAMFPPTETLDAYFETVRRSLDLCPEYLTFDLGRRCMERNGEQVLRDITRRRTQTRIIGHFAFRDQKITWQDPSLVQVYKQAQDLGCDLVRFTRNCSTYESLDDVFEIQEFKRQIERLPGRKLPVIAYSNTNRGQVTACFNKTLTAVTTPEVTKDHDEYNWDSNGHPIMTAQSATKALYGCFVFNQMQFYIIGASAGYSLSPAMHNAAYEALGLPHSYDIHQIPDLKTIHAILKDGHFGGASISQPFKVDIMHSLNQVSQHAQAIGAVNTILPVRRLNDDGSIPGVLGLLEERGVAGQVNKLYGENTDWIGITACIGQGLSPANSVSPSTTGLIVGAGGMARAAVYALIHMGVRTIYIYNRTKSNAQLLAEHFRAQHQSGLAALAQRELPEFCLLDSVGDPWPISRHSYPTIVVSCIPTHAVGDSPAPYFTLPQQWMGSKTGGVVLELGYKTLNTPLLQQIRAASKSNWVAMDGLDLLPEQGFAQFELFTGRRAPRRLMREKVLECFMDRMSKDDEARESVMRRLQNLKKW</sequence>
<name>A0ABR1YTX0_9PEZI</name>
<dbReference type="InterPro" id="IPR041121">
    <property type="entry name" value="SDH_C"/>
</dbReference>
<dbReference type="InterPro" id="IPR013708">
    <property type="entry name" value="Shikimate_DH-bd_N"/>
</dbReference>
<feature type="domain" description="Shikimate dehydrogenase substrate binding N-terminal" evidence="5">
    <location>
        <begin position="564"/>
        <end position="644"/>
    </location>
</feature>
<feature type="compositionally biased region" description="Basic and acidic residues" evidence="3">
    <location>
        <begin position="34"/>
        <end position="51"/>
    </location>
</feature>
<dbReference type="SUPFAM" id="SSF51735">
    <property type="entry name" value="NAD(P)-binding Rossmann-fold domains"/>
    <property type="match status" value="1"/>
</dbReference>
<dbReference type="Proteomes" id="UP001492380">
    <property type="component" value="Unassembled WGS sequence"/>
</dbReference>
<evidence type="ECO:0000259" key="4">
    <source>
        <dbReference type="Pfam" id="PF01488"/>
    </source>
</evidence>
<dbReference type="InterPro" id="IPR006151">
    <property type="entry name" value="Shikm_DH/Glu-tRNA_Rdtase"/>
</dbReference>
<evidence type="ECO:0000259" key="6">
    <source>
        <dbReference type="Pfam" id="PF18317"/>
    </source>
</evidence>
<comment type="similarity">
    <text evidence="2">In the N-terminal section; belongs to the shikimate kinase family.</text>
</comment>
<protein>
    <submittedName>
        <fullName evidence="7">Quinate repressor</fullName>
    </submittedName>
</protein>
<dbReference type="Pfam" id="PF01488">
    <property type="entry name" value="Shikimate_DH"/>
    <property type="match status" value="1"/>
</dbReference>
<accession>A0ABR1YTX0</accession>
<dbReference type="Pfam" id="PF01487">
    <property type="entry name" value="DHquinase_I"/>
    <property type="match status" value="1"/>
</dbReference>
<dbReference type="Pfam" id="PF08501">
    <property type="entry name" value="Shikimate_dh_N"/>
    <property type="match status" value="1"/>
</dbReference>
<dbReference type="SUPFAM" id="SSF52540">
    <property type="entry name" value="P-loop containing nucleoside triphosphate hydrolases"/>
    <property type="match status" value="1"/>
</dbReference>
<dbReference type="InterPro" id="IPR031322">
    <property type="entry name" value="Shikimate/glucono_kinase"/>
</dbReference>
<comment type="similarity">
    <text evidence="1">In the 2nd section; belongs to the type-I 3-dehydroquinase family.</text>
</comment>
<dbReference type="Gene3D" id="3.40.50.720">
    <property type="entry name" value="NAD(P)-binding Rossmann-like Domain"/>
    <property type="match status" value="1"/>
</dbReference>
<evidence type="ECO:0000313" key="7">
    <source>
        <dbReference type="EMBL" id="KAK8238427.1"/>
    </source>
</evidence>
<dbReference type="InterPro" id="IPR001381">
    <property type="entry name" value="DHquinase_I"/>
</dbReference>
<comment type="caution">
    <text evidence="7">The sequence shown here is derived from an EMBL/GenBank/DDBJ whole genome shotgun (WGS) entry which is preliminary data.</text>
</comment>
<reference evidence="7 8" key="1">
    <citation type="submission" date="2024-04" db="EMBL/GenBank/DDBJ databases">
        <title>Phyllosticta paracitricarpa is synonymous to the EU quarantine fungus P. citricarpa based on phylogenomic analyses.</title>
        <authorList>
            <consortium name="Lawrence Berkeley National Laboratory"/>
            <person name="Van Ingen-Buijs V.A."/>
            <person name="Van Westerhoven A.C."/>
            <person name="Haridas S."/>
            <person name="Skiadas P."/>
            <person name="Martin F."/>
            <person name="Groenewald J.Z."/>
            <person name="Crous P.W."/>
            <person name="Seidl M.F."/>
        </authorList>
    </citation>
    <scope>NUCLEOTIDE SEQUENCE [LARGE SCALE GENOMIC DNA]</scope>
    <source>
        <strain evidence="7 8">CBS 123374</strain>
    </source>
</reference>